<protein>
    <submittedName>
        <fullName evidence="1">Uncharacterized protein</fullName>
    </submittedName>
</protein>
<keyword evidence="2" id="KW-1185">Reference proteome</keyword>
<reference evidence="1 2" key="1">
    <citation type="submission" date="2023-10" db="EMBL/GenBank/DDBJ databases">
        <title>Rubellicoccus peritrichatus gen. nov., sp. nov., isolated from an algae of coral reef tank.</title>
        <authorList>
            <person name="Luo J."/>
        </authorList>
    </citation>
    <scope>NUCLEOTIDE SEQUENCE [LARGE SCALE GENOMIC DNA]</scope>
    <source>
        <strain evidence="1 2">CR14</strain>
    </source>
</reference>
<evidence type="ECO:0000313" key="2">
    <source>
        <dbReference type="Proteomes" id="UP001304300"/>
    </source>
</evidence>
<evidence type="ECO:0000313" key="1">
    <source>
        <dbReference type="EMBL" id="WOO40643.1"/>
    </source>
</evidence>
<dbReference type="Proteomes" id="UP001304300">
    <property type="component" value="Chromosome"/>
</dbReference>
<accession>A0AAQ3QQV1</accession>
<dbReference type="EMBL" id="CP136920">
    <property type="protein sequence ID" value="WOO40643.1"/>
    <property type="molecule type" value="Genomic_DNA"/>
</dbReference>
<sequence length="297" mass="34034">MFSPRRDPKDTDETELRISISSRYRMVCLAYCVGWELHLHGDTFWSEIHKFIAKGDKFSFLARANLQLYEEGPTSVAEGKAVLNRLKGHLANRQEAKRAKDALLALIPDSKKKAAEAHPFLQGWGKNNMGKSTPPWFAGGFSHTNEIATEHKRLFPEIDREADFHEFLQIPGFTKAFDHYWGKPPKKRTNKETRALITISAICAFGFKMNDTVIRQKLAQTLSQEFHFSLQTTEDVMTIADHLDKRKMEPDQLAVRLITDASPIDAKSIAELLPRISQGQDEQWEKFLSAYRWMAPE</sequence>
<proteinExistence type="predicted"/>
<name>A0AAQ3QQV1_9BACT</name>
<dbReference type="AlphaFoldDB" id="A0AAQ3QQV1"/>
<dbReference type="RefSeq" id="WP_317832769.1">
    <property type="nucleotide sequence ID" value="NZ_CP136920.1"/>
</dbReference>
<organism evidence="1 2">
    <name type="scientific">Rubellicoccus peritrichatus</name>
    <dbReference type="NCBI Taxonomy" id="3080537"/>
    <lineage>
        <taxon>Bacteria</taxon>
        <taxon>Pseudomonadati</taxon>
        <taxon>Verrucomicrobiota</taxon>
        <taxon>Opitutia</taxon>
        <taxon>Puniceicoccales</taxon>
        <taxon>Cerasicoccaceae</taxon>
        <taxon>Rubellicoccus</taxon>
    </lineage>
</organism>
<gene>
    <name evidence="1" type="ORF">RZN69_18635</name>
</gene>
<dbReference type="KEGG" id="puo:RZN69_18635"/>